<evidence type="ECO:0000256" key="2">
    <source>
        <dbReference type="ARBA" id="ARBA00022617"/>
    </source>
</evidence>
<evidence type="ECO:0000256" key="8">
    <source>
        <dbReference type="SAM" id="MobiDB-lite"/>
    </source>
</evidence>
<dbReference type="GO" id="GO:0009055">
    <property type="term" value="F:electron transfer activity"/>
    <property type="evidence" value="ECO:0007669"/>
    <property type="project" value="InterPro"/>
</dbReference>
<keyword evidence="5 9" id="KW-1133">Transmembrane helix</keyword>
<protein>
    <recommendedName>
        <fullName evidence="12">Cytochrome b-large subunit</fullName>
    </recommendedName>
</protein>
<dbReference type="PANTHER" id="PTHR10978">
    <property type="entry name" value="SUCCINATE DEHYDROGENASE CYTOCHROME B560 SUBUNIT"/>
    <property type="match status" value="1"/>
</dbReference>
<evidence type="ECO:0000256" key="6">
    <source>
        <dbReference type="ARBA" id="ARBA00023004"/>
    </source>
</evidence>
<dbReference type="SUPFAM" id="SSF81343">
    <property type="entry name" value="Fumarate reductase respiratory complex transmembrane subunits"/>
    <property type="match status" value="1"/>
</dbReference>
<dbReference type="InterPro" id="IPR000701">
    <property type="entry name" value="SuccDH_FuR_B_TM-su"/>
</dbReference>
<comment type="caution">
    <text evidence="10">The sequence shown here is derived from an EMBL/GenBank/DDBJ whole genome shotgun (WGS) entry which is preliminary data.</text>
</comment>
<evidence type="ECO:0000256" key="5">
    <source>
        <dbReference type="ARBA" id="ARBA00022989"/>
    </source>
</evidence>
<keyword evidence="4" id="KW-0479">Metal-binding</keyword>
<dbReference type="InterPro" id="IPR014314">
    <property type="entry name" value="Succ_DH_cytb556"/>
</dbReference>
<dbReference type="GO" id="GO:0046872">
    <property type="term" value="F:metal ion binding"/>
    <property type="evidence" value="ECO:0007669"/>
    <property type="project" value="UniProtKB-KW"/>
</dbReference>
<reference evidence="10 11" key="1">
    <citation type="journal article" date="2020" name="bioRxiv">
        <title>Whole genome comparisons of ergot fungi reveals the divergence and evolution of species within the genus Claviceps are the result of varying mechanisms driving genome evolution and host range expansion.</title>
        <authorList>
            <person name="Wyka S.A."/>
            <person name="Mondo S.J."/>
            <person name="Liu M."/>
            <person name="Dettman J."/>
            <person name="Nalam V."/>
            <person name="Broders K.D."/>
        </authorList>
    </citation>
    <scope>NUCLEOTIDE SEQUENCE [LARGE SCALE GENOMIC DNA]</scope>
    <source>
        <strain evidence="10 11">Clav52</strain>
    </source>
</reference>
<evidence type="ECO:0000313" key="11">
    <source>
        <dbReference type="Proteomes" id="UP000707071"/>
    </source>
</evidence>
<accession>A0A9P7QJY0</accession>
<evidence type="ECO:0000256" key="7">
    <source>
        <dbReference type="ARBA" id="ARBA00023136"/>
    </source>
</evidence>
<evidence type="ECO:0000256" key="1">
    <source>
        <dbReference type="ARBA" id="ARBA00004370"/>
    </source>
</evidence>
<dbReference type="GO" id="GO:0005739">
    <property type="term" value="C:mitochondrion"/>
    <property type="evidence" value="ECO:0007669"/>
    <property type="project" value="GOC"/>
</dbReference>
<dbReference type="GO" id="GO:0016020">
    <property type="term" value="C:membrane"/>
    <property type="evidence" value="ECO:0007669"/>
    <property type="project" value="UniProtKB-SubCell"/>
</dbReference>
<proteinExistence type="predicted"/>
<dbReference type="InterPro" id="IPR034804">
    <property type="entry name" value="SQR/QFR_C/D"/>
</dbReference>
<dbReference type="GO" id="GO:0006121">
    <property type="term" value="P:mitochondrial electron transport, succinate to ubiquinone"/>
    <property type="evidence" value="ECO:0007669"/>
    <property type="project" value="TreeGrafter"/>
</dbReference>
<dbReference type="CDD" id="cd03499">
    <property type="entry name" value="SQR_TypeC_SdhC"/>
    <property type="match status" value="1"/>
</dbReference>
<evidence type="ECO:0000313" key="10">
    <source>
        <dbReference type="EMBL" id="KAG6298196.1"/>
    </source>
</evidence>
<name>A0A9P7QJY0_9HYPO</name>
<keyword evidence="6" id="KW-0408">Iron</keyword>
<dbReference type="PANTHER" id="PTHR10978:SF5">
    <property type="entry name" value="SUCCINATE DEHYDROGENASE CYTOCHROME B560 SUBUNIT, MITOCHONDRIAL"/>
    <property type="match status" value="1"/>
</dbReference>
<organism evidence="10 11">
    <name type="scientific">Claviceps aff. purpurea</name>
    <dbReference type="NCBI Taxonomy" id="1967640"/>
    <lineage>
        <taxon>Eukaryota</taxon>
        <taxon>Fungi</taxon>
        <taxon>Dikarya</taxon>
        <taxon>Ascomycota</taxon>
        <taxon>Pezizomycotina</taxon>
        <taxon>Sordariomycetes</taxon>
        <taxon>Hypocreomycetidae</taxon>
        <taxon>Hypocreales</taxon>
        <taxon>Clavicipitaceae</taxon>
        <taxon>Claviceps</taxon>
    </lineage>
</organism>
<gene>
    <name evidence="10" type="ORF">E4U09_001010</name>
</gene>
<evidence type="ECO:0000256" key="9">
    <source>
        <dbReference type="SAM" id="Phobius"/>
    </source>
</evidence>
<feature type="region of interest" description="Disordered" evidence="8">
    <location>
        <begin position="45"/>
        <end position="68"/>
    </location>
</feature>
<comment type="subcellular location">
    <subcellularLocation>
        <location evidence="1">Membrane</location>
    </subcellularLocation>
</comment>
<evidence type="ECO:0000256" key="4">
    <source>
        <dbReference type="ARBA" id="ARBA00022723"/>
    </source>
</evidence>
<keyword evidence="7 9" id="KW-0472">Membrane</keyword>
<evidence type="ECO:0000256" key="3">
    <source>
        <dbReference type="ARBA" id="ARBA00022692"/>
    </source>
</evidence>
<keyword evidence="3 9" id="KW-0812">Transmembrane</keyword>
<dbReference type="EMBL" id="SRRH01000133">
    <property type="protein sequence ID" value="KAG6298196.1"/>
    <property type="molecule type" value="Genomic_DNA"/>
</dbReference>
<feature type="transmembrane region" description="Helical" evidence="9">
    <location>
        <begin position="149"/>
        <end position="172"/>
    </location>
</feature>
<sequence length="218" mass="23510">MLGLRLTAPAYRVGKKALPNCSSNDNKANLALRIVPSQLSLRANSSQTQKYANSPSKPPSTAFTDSTQHRLATHSLRTTPKQQHDILARQRVNRPVAPHLEVYDIGQTYLGSSAWMRITGCALSGVTYIFFSAYLLVPLVGWHLDSAALVSAFANLPFAVSSAVKFLLAFPLSFHLANGVRQLCYDVGVGFAKTTIAKAEYAVWTAGVLGGLGLTYGL</sequence>
<dbReference type="Proteomes" id="UP000707071">
    <property type="component" value="Unassembled WGS sequence"/>
</dbReference>
<dbReference type="AlphaFoldDB" id="A0A9P7QJY0"/>
<dbReference type="GO" id="GO:0006099">
    <property type="term" value="P:tricarboxylic acid cycle"/>
    <property type="evidence" value="ECO:0007669"/>
    <property type="project" value="InterPro"/>
</dbReference>
<dbReference type="Pfam" id="PF01127">
    <property type="entry name" value="Sdh_cyt"/>
    <property type="match status" value="1"/>
</dbReference>
<evidence type="ECO:0008006" key="12">
    <source>
        <dbReference type="Google" id="ProtNLM"/>
    </source>
</evidence>
<feature type="transmembrane region" description="Helical" evidence="9">
    <location>
        <begin position="114"/>
        <end position="137"/>
    </location>
</feature>
<dbReference type="Gene3D" id="1.20.1300.10">
    <property type="entry name" value="Fumarate reductase/succinate dehydrogenase, transmembrane subunit"/>
    <property type="match status" value="1"/>
</dbReference>
<keyword evidence="2" id="KW-0349">Heme</keyword>
<keyword evidence="11" id="KW-1185">Reference proteome</keyword>